<dbReference type="Proteomes" id="UP000261187">
    <property type="component" value="Unassembled WGS sequence"/>
</dbReference>
<proteinExistence type="predicted"/>
<dbReference type="AlphaFoldDB" id="A0AA92SWG1"/>
<sequence>MKKFIYIFIVMCVMFCSKRTDNRSLFYAMAKDLHKDQNIASNFLDTINVSSFNKEEQMYGELLKIKQQI</sequence>
<gene>
    <name evidence="1" type="ORF">DXC61_13045</name>
</gene>
<evidence type="ECO:0000313" key="2">
    <source>
        <dbReference type="Proteomes" id="UP000261187"/>
    </source>
</evidence>
<dbReference type="EMBL" id="QSSA01000034">
    <property type="protein sequence ID" value="RGL56013.1"/>
    <property type="molecule type" value="Genomic_DNA"/>
</dbReference>
<evidence type="ECO:0000313" key="1">
    <source>
        <dbReference type="EMBL" id="RGL56013.1"/>
    </source>
</evidence>
<accession>A0AA92SWG1</accession>
<organism evidence="1 2">
    <name type="scientific">Segatella copri</name>
    <dbReference type="NCBI Taxonomy" id="165179"/>
    <lineage>
        <taxon>Bacteria</taxon>
        <taxon>Pseudomonadati</taxon>
        <taxon>Bacteroidota</taxon>
        <taxon>Bacteroidia</taxon>
        <taxon>Bacteroidales</taxon>
        <taxon>Prevotellaceae</taxon>
        <taxon>Segatella</taxon>
    </lineage>
</organism>
<reference evidence="1 2" key="1">
    <citation type="submission" date="2018-08" db="EMBL/GenBank/DDBJ databases">
        <title>A genome reference for cultivated species of the human gut microbiota.</title>
        <authorList>
            <person name="Zou Y."/>
            <person name="Xue W."/>
            <person name="Luo G."/>
        </authorList>
    </citation>
    <scope>NUCLEOTIDE SEQUENCE [LARGE SCALE GENOMIC DNA]</scope>
    <source>
        <strain evidence="1 2">TF06-40</strain>
    </source>
</reference>
<comment type="caution">
    <text evidence="1">The sequence shown here is derived from an EMBL/GenBank/DDBJ whole genome shotgun (WGS) entry which is preliminary data.</text>
</comment>
<protein>
    <submittedName>
        <fullName evidence="1">Uncharacterized protein</fullName>
    </submittedName>
</protein>
<name>A0AA92SWG1_9BACT</name>